<dbReference type="Gene3D" id="3.40.50.300">
    <property type="entry name" value="P-loop containing nucleotide triphosphate hydrolases"/>
    <property type="match status" value="1"/>
</dbReference>
<dbReference type="EMBL" id="AAGUJO010000027">
    <property type="protein sequence ID" value="EBS0963734.1"/>
    <property type="molecule type" value="Genomic_DNA"/>
</dbReference>
<feature type="domain" description="CobQ/CobB/MinD/ParA nucleotide binding" evidence="1">
    <location>
        <begin position="8"/>
        <end position="162"/>
    </location>
</feature>
<proteinExistence type="predicted"/>
<dbReference type="Pfam" id="PF01656">
    <property type="entry name" value="CbiA"/>
    <property type="match status" value="1"/>
</dbReference>
<comment type="caution">
    <text evidence="2">The sequence shown here is derived from an EMBL/GenBank/DDBJ whole genome shotgun (WGS) entry which is preliminary data.</text>
</comment>
<evidence type="ECO:0000259" key="1">
    <source>
        <dbReference type="Pfam" id="PF01656"/>
    </source>
</evidence>
<dbReference type="AlphaFoldDB" id="A0A5U9BIR9"/>
<reference evidence="2" key="1">
    <citation type="submission" date="2018-09" db="EMBL/GenBank/DDBJ databases">
        <authorList>
            <person name="Ashton P.M."/>
            <person name="Dallman T."/>
            <person name="Nair S."/>
            <person name="De Pinna E."/>
            <person name="Peters T."/>
            <person name="Grant K."/>
        </authorList>
    </citation>
    <scope>NUCLEOTIDE SEQUENCE</scope>
    <source>
        <strain evidence="2">562925</strain>
    </source>
</reference>
<dbReference type="InterPro" id="IPR002586">
    <property type="entry name" value="CobQ/CobB/MinD/ParA_Nub-bd_dom"/>
</dbReference>
<accession>A0A5U9BIR9</accession>
<evidence type="ECO:0000313" key="2">
    <source>
        <dbReference type="EMBL" id="EBS0963734.1"/>
    </source>
</evidence>
<organism evidence="2">
    <name type="scientific">Salmonella enterica subsp. enterica serovar Saintpaul</name>
    <dbReference type="NCBI Taxonomy" id="90105"/>
    <lineage>
        <taxon>Bacteria</taxon>
        <taxon>Pseudomonadati</taxon>
        <taxon>Pseudomonadota</taxon>
        <taxon>Gammaproteobacteria</taxon>
        <taxon>Enterobacterales</taxon>
        <taxon>Enterobacteriaceae</taxon>
        <taxon>Salmonella</taxon>
    </lineage>
</organism>
<gene>
    <name evidence="2" type="ORF">D5943_23820</name>
</gene>
<protein>
    <submittedName>
        <fullName evidence="2">Conjugal transfer protein TraL</fullName>
    </submittedName>
</protein>
<name>A0A5U9BIR9_SALET</name>
<dbReference type="SUPFAM" id="SSF52540">
    <property type="entry name" value="P-loop containing nucleoside triphosphate hydrolases"/>
    <property type="match status" value="1"/>
</dbReference>
<sequence>MKNSINFILQGKGGVGKSFTTAILAQYFIDEKNMDNVVVGDTDPVNTTTVKVKRLNADLIQITENSKVVQSKFDPMFESMLTNGQNTFVIDNGASTFLPLIQYFNDNCVMDMFNEVEQEVYIHTIIVGGQAQADTIEGFEDLVKLVKGTKVKIIVWINEFQGVPALENIPLIKTKFIEKNKDVIAGVVVIQDRKSDAFSSDIKKLTEKSLTLKEALESEYFGLMAKSRLKRVFNDVYIQLDAIYDSESVEANA</sequence>
<dbReference type="InterPro" id="IPR027417">
    <property type="entry name" value="P-loop_NTPase"/>
</dbReference>